<proteinExistence type="predicted"/>
<sequence length="72" mass="8342">KRVQQEMRIKRPSLVNQNGVRYFHDEARPRKTKKFGIAMGIYSSSTVFPGQGKKNPDLSDLVPRDIHIFRSL</sequence>
<organism evidence="1 2">
    <name type="scientific">Habropoda laboriosa</name>
    <dbReference type="NCBI Taxonomy" id="597456"/>
    <lineage>
        <taxon>Eukaryota</taxon>
        <taxon>Metazoa</taxon>
        <taxon>Ecdysozoa</taxon>
        <taxon>Arthropoda</taxon>
        <taxon>Hexapoda</taxon>
        <taxon>Insecta</taxon>
        <taxon>Pterygota</taxon>
        <taxon>Neoptera</taxon>
        <taxon>Endopterygota</taxon>
        <taxon>Hymenoptera</taxon>
        <taxon>Apocrita</taxon>
        <taxon>Aculeata</taxon>
        <taxon>Apoidea</taxon>
        <taxon>Anthophila</taxon>
        <taxon>Apidae</taxon>
        <taxon>Habropoda</taxon>
    </lineage>
</organism>
<keyword evidence="2" id="KW-1185">Reference proteome</keyword>
<reference evidence="1 2" key="1">
    <citation type="submission" date="2015-07" db="EMBL/GenBank/DDBJ databases">
        <title>The genome of Habropoda laboriosa.</title>
        <authorList>
            <person name="Pan H."/>
            <person name="Kapheim K."/>
        </authorList>
    </citation>
    <scope>NUCLEOTIDE SEQUENCE [LARGE SCALE GENOMIC DNA]</scope>
    <source>
        <strain evidence="1">0110345459</strain>
    </source>
</reference>
<feature type="non-terminal residue" evidence="1">
    <location>
        <position position="1"/>
    </location>
</feature>
<accession>A0A0L7R7R2</accession>
<evidence type="ECO:0000313" key="1">
    <source>
        <dbReference type="EMBL" id="KOC66874.1"/>
    </source>
</evidence>
<dbReference type="AlphaFoldDB" id="A0A0L7R7R2"/>
<name>A0A0L7R7R2_9HYME</name>
<dbReference type="Proteomes" id="UP000053825">
    <property type="component" value="Unassembled WGS sequence"/>
</dbReference>
<dbReference type="EMBL" id="KQ414638">
    <property type="protein sequence ID" value="KOC66874.1"/>
    <property type="molecule type" value="Genomic_DNA"/>
</dbReference>
<evidence type="ECO:0000313" key="2">
    <source>
        <dbReference type="Proteomes" id="UP000053825"/>
    </source>
</evidence>
<protein>
    <submittedName>
        <fullName evidence="1">Uncharacterized protein</fullName>
    </submittedName>
</protein>
<gene>
    <name evidence="1" type="ORF">WH47_11938</name>
</gene>